<sequence>MIGKIGIAAGHGYQPPVSGGAQSAVPVRCAGGEADGASGPPWLKADDAGDGPGETAGWAPSRQPTRPEVPADSRASAARRLCSGFVTRYEVMVNPSCCFMALWIYFRLR</sequence>
<gene>
    <name evidence="2" type="ORF">SCWH03_30190</name>
</gene>
<reference evidence="2 3" key="1">
    <citation type="submission" date="2020-02" db="EMBL/GenBank/DDBJ databases">
        <title>Whole Genome Shotgun Sequence of Streptomyces sp. strain CWH03.</title>
        <authorList>
            <person name="Dohra H."/>
            <person name="Kodani S."/>
            <person name="Yamamura H."/>
        </authorList>
    </citation>
    <scope>NUCLEOTIDE SEQUENCE [LARGE SCALE GENOMIC DNA]</scope>
    <source>
        <strain evidence="2 3">CWH03</strain>
    </source>
</reference>
<organism evidence="2 3">
    <name type="scientific">Streptomyces pacificus</name>
    <dbReference type="NCBI Taxonomy" id="2705029"/>
    <lineage>
        <taxon>Bacteria</taxon>
        <taxon>Bacillati</taxon>
        <taxon>Actinomycetota</taxon>
        <taxon>Actinomycetes</taxon>
        <taxon>Kitasatosporales</taxon>
        <taxon>Streptomycetaceae</taxon>
        <taxon>Streptomyces</taxon>
    </lineage>
</organism>
<proteinExistence type="predicted"/>
<name>A0A6A0AV68_9ACTN</name>
<protein>
    <submittedName>
        <fullName evidence="2">Uncharacterized protein</fullName>
    </submittedName>
</protein>
<accession>A0A6A0AV68</accession>
<keyword evidence="3" id="KW-1185">Reference proteome</keyword>
<evidence type="ECO:0000313" key="3">
    <source>
        <dbReference type="Proteomes" id="UP000484988"/>
    </source>
</evidence>
<dbReference type="EMBL" id="BLLG01000007">
    <property type="protein sequence ID" value="GFH36786.1"/>
    <property type="molecule type" value="Genomic_DNA"/>
</dbReference>
<evidence type="ECO:0000256" key="1">
    <source>
        <dbReference type="SAM" id="MobiDB-lite"/>
    </source>
</evidence>
<comment type="caution">
    <text evidence="2">The sequence shown here is derived from an EMBL/GenBank/DDBJ whole genome shotgun (WGS) entry which is preliminary data.</text>
</comment>
<dbReference type="Proteomes" id="UP000484988">
    <property type="component" value="Unassembled WGS sequence"/>
</dbReference>
<evidence type="ECO:0000313" key="2">
    <source>
        <dbReference type="EMBL" id="GFH36786.1"/>
    </source>
</evidence>
<feature type="region of interest" description="Disordered" evidence="1">
    <location>
        <begin position="30"/>
        <end position="75"/>
    </location>
</feature>
<dbReference type="AlphaFoldDB" id="A0A6A0AV68"/>